<keyword evidence="3" id="KW-0862">Zinc</keyword>
<name>A0AAN6GRJ0_9BASI</name>
<proteinExistence type="predicted"/>
<keyword evidence="1" id="KW-0479">Metal-binding</keyword>
<feature type="compositionally biased region" description="Polar residues" evidence="5">
    <location>
        <begin position="114"/>
        <end position="123"/>
    </location>
</feature>
<dbReference type="PANTHER" id="PTHR16079:SF4">
    <property type="entry name" value="E3 UBIQUITIN-PROTEIN LIGASE CHFR"/>
    <property type="match status" value="1"/>
</dbReference>
<organism evidence="7 8">
    <name type="scientific">Tilletia horrida</name>
    <dbReference type="NCBI Taxonomy" id="155126"/>
    <lineage>
        <taxon>Eukaryota</taxon>
        <taxon>Fungi</taxon>
        <taxon>Dikarya</taxon>
        <taxon>Basidiomycota</taxon>
        <taxon>Ustilaginomycotina</taxon>
        <taxon>Exobasidiomycetes</taxon>
        <taxon>Tilletiales</taxon>
        <taxon>Tilletiaceae</taxon>
        <taxon>Tilletia</taxon>
    </lineage>
</organism>
<feature type="region of interest" description="Disordered" evidence="5">
    <location>
        <begin position="139"/>
        <end position="163"/>
    </location>
</feature>
<dbReference type="GO" id="GO:0005634">
    <property type="term" value="C:nucleus"/>
    <property type="evidence" value="ECO:0007669"/>
    <property type="project" value="TreeGrafter"/>
</dbReference>
<evidence type="ECO:0000256" key="5">
    <source>
        <dbReference type="SAM" id="MobiDB-lite"/>
    </source>
</evidence>
<evidence type="ECO:0000259" key="6">
    <source>
        <dbReference type="PROSITE" id="PS50089"/>
    </source>
</evidence>
<dbReference type="Pfam" id="PF13923">
    <property type="entry name" value="zf-C3HC4_2"/>
    <property type="match status" value="1"/>
</dbReference>
<keyword evidence="7" id="KW-0012">Acyltransferase</keyword>
<evidence type="ECO:0000313" key="8">
    <source>
        <dbReference type="Proteomes" id="UP001176517"/>
    </source>
</evidence>
<evidence type="ECO:0000256" key="2">
    <source>
        <dbReference type="ARBA" id="ARBA00022771"/>
    </source>
</evidence>
<feature type="region of interest" description="Disordered" evidence="5">
    <location>
        <begin position="103"/>
        <end position="124"/>
    </location>
</feature>
<dbReference type="GO" id="GO:0061630">
    <property type="term" value="F:ubiquitin protein ligase activity"/>
    <property type="evidence" value="ECO:0007669"/>
    <property type="project" value="UniProtKB-EC"/>
</dbReference>
<feature type="compositionally biased region" description="Low complexity" evidence="5">
    <location>
        <begin position="1"/>
        <end position="27"/>
    </location>
</feature>
<feature type="region of interest" description="Disordered" evidence="5">
    <location>
        <begin position="1"/>
        <end position="75"/>
    </location>
</feature>
<dbReference type="InterPro" id="IPR017907">
    <property type="entry name" value="Znf_RING_CS"/>
</dbReference>
<gene>
    <name evidence="7" type="primary">lnx2</name>
    <name evidence="7" type="ORF">OC846_003953</name>
</gene>
<dbReference type="SMART" id="SM00184">
    <property type="entry name" value="RING"/>
    <property type="match status" value="1"/>
</dbReference>
<dbReference type="EC" id="2.3.2.27" evidence="7"/>
<protein>
    <submittedName>
        <fullName evidence="7">Ligand of numb-protein X 2</fullName>
        <ecNumber evidence="7">2.3.2.27</ecNumber>
    </submittedName>
</protein>
<accession>A0AAN6GRJ0</accession>
<dbReference type="Gene3D" id="3.30.40.10">
    <property type="entry name" value="Zinc/RING finger domain, C3HC4 (zinc finger)"/>
    <property type="match status" value="1"/>
</dbReference>
<feature type="domain" description="RING-type" evidence="6">
    <location>
        <begin position="180"/>
        <end position="218"/>
    </location>
</feature>
<dbReference type="InterPro" id="IPR013083">
    <property type="entry name" value="Znf_RING/FYVE/PHD"/>
</dbReference>
<dbReference type="EMBL" id="JAPDMZ010000106">
    <property type="protein sequence ID" value="KAK0549715.1"/>
    <property type="molecule type" value="Genomic_DNA"/>
</dbReference>
<dbReference type="GO" id="GO:0008270">
    <property type="term" value="F:zinc ion binding"/>
    <property type="evidence" value="ECO:0007669"/>
    <property type="project" value="UniProtKB-KW"/>
</dbReference>
<evidence type="ECO:0000256" key="1">
    <source>
        <dbReference type="ARBA" id="ARBA00022723"/>
    </source>
</evidence>
<reference evidence="7" key="1">
    <citation type="journal article" date="2023" name="PhytoFront">
        <title>Draft Genome Resources of Seven Strains of Tilletia horrida, Causal Agent of Kernel Smut of Rice.</title>
        <authorList>
            <person name="Khanal S."/>
            <person name="Antony Babu S."/>
            <person name="Zhou X.G."/>
        </authorList>
    </citation>
    <scope>NUCLEOTIDE SEQUENCE</scope>
    <source>
        <strain evidence="7">TX6</strain>
    </source>
</reference>
<dbReference type="GO" id="GO:0016567">
    <property type="term" value="P:protein ubiquitination"/>
    <property type="evidence" value="ECO:0007669"/>
    <property type="project" value="TreeGrafter"/>
</dbReference>
<keyword evidence="8" id="KW-1185">Reference proteome</keyword>
<dbReference type="PANTHER" id="PTHR16079">
    <property type="entry name" value="UBIQUITIN LIGASE PROTEIN CHFR"/>
    <property type="match status" value="1"/>
</dbReference>
<comment type="caution">
    <text evidence="7">The sequence shown here is derived from an EMBL/GenBank/DDBJ whole genome shotgun (WGS) entry which is preliminary data.</text>
</comment>
<evidence type="ECO:0000256" key="4">
    <source>
        <dbReference type="PROSITE-ProRule" id="PRU00175"/>
    </source>
</evidence>
<evidence type="ECO:0000256" key="3">
    <source>
        <dbReference type="ARBA" id="ARBA00022833"/>
    </source>
</evidence>
<dbReference type="InterPro" id="IPR052256">
    <property type="entry name" value="E3_ubiquitin-ligase_CHFR"/>
</dbReference>
<dbReference type="PROSITE" id="PS00518">
    <property type="entry name" value="ZF_RING_1"/>
    <property type="match status" value="1"/>
</dbReference>
<dbReference type="SUPFAM" id="SSF57850">
    <property type="entry name" value="RING/U-box"/>
    <property type="match status" value="1"/>
</dbReference>
<dbReference type="InterPro" id="IPR001841">
    <property type="entry name" value="Znf_RING"/>
</dbReference>
<feature type="region of interest" description="Disordered" evidence="5">
    <location>
        <begin position="448"/>
        <end position="476"/>
    </location>
</feature>
<evidence type="ECO:0000313" key="7">
    <source>
        <dbReference type="EMBL" id="KAK0549715.1"/>
    </source>
</evidence>
<sequence length="695" mass="74806">MSDASNTSGRGSGTSSSEAAESSAAAAQRRKHNEVGHSQPILTFWNEKEAAGPGSDPKTHRTGSSGDDVKEVRMDIDNCASVPQELGQAGSSTTVTATLSNLAQAKQKQKQKQMDGQPSSGAEMSSALPILPAANTQQGSGACSCRSPHAGQSGSGQAVESAEDKHKKAQLQLIFDELVCDICLELMVDPAAMTPCQHAFCWSCAKTWMQDSSKCPTCATPITHAHLNHKLAKLVDLAVCLAPADRLRPEGEIKAAKTRLEQHKSLFGSGTIRATARYLDDDDHQREDIALYWPCLACRPGNRSGFQCTHRIPDPLVDRPPPARGMAWPQIEDADEDGVLNVEFHDSCTGCYAWIPSKAPGIDVRSFDSEGSCPGGFTLYKLNNLSSLDARTYTTPRALLDSIPLAGFNHVEKLIFQEYVDQKNITLKTMLTGIYSVAMRSVEASGRTQAASSSTAGVGPSAAPDARLRNDDGGRHAASRYTDVESMNAALLADEFDEEAVEAEESGAAREDVDSLRRSQWKYTLMSHVTRFESVRSAFRLQASTAANAFNPPPQSTRIGASLIERSMNSPRAGAASGSGFGSAAASGSSNRLSNGALPNTIRAPLVPLKLEGTLAEYVATSAFCYDCLTGILGAFLIWWWIEEKPKVAVEHADYAIERADCSEGYECKEQISRTHAYQKNHLLGFFVTANFRST</sequence>
<dbReference type="GO" id="GO:0006511">
    <property type="term" value="P:ubiquitin-dependent protein catabolic process"/>
    <property type="evidence" value="ECO:0007669"/>
    <property type="project" value="TreeGrafter"/>
</dbReference>
<dbReference type="AlphaFoldDB" id="A0AAN6GRJ0"/>
<keyword evidence="7" id="KW-0808">Transferase</keyword>
<dbReference type="PROSITE" id="PS50089">
    <property type="entry name" value="ZF_RING_2"/>
    <property type="match status" value="1"/>
</dbReference>
<feature type="compositionally biased region" description="Basic and acidic residues" evidence="5">
    <location>
        <begin position="466"/>
        <end position="475"/>
    </location>
</feature>
<keyword evidence="2 4" id="KW-0863">Zinc-finger</keyword>
<dbReference type="Proteomes" id="UP001176517">
    <property type="component" value="Unassembled WGS sequence"/>
</dbReference>